<sequence length="338" mass="37049">MSLLPPLDWQAFIVRSRLIRCTLPVLAAFLVLAVGCLVRLPEWQQLQQREHARHKALDEEHEGKATRMQALAQSREALVGAEQLLQDARWRLAAGGSMSDLLDQLAASGQTHGLHFERLDVLDEVRQAGFVQTPLDVRVVGRYAALRLWLEDWLGQMRLLRAGELHLASADGKPGLVRLRLRVNAFHAQGPVSAPASLALVPARAAALPPALDPFSAWSTRRVREGLAQVPLAQLEMVGSLSRGLEHEALLASAGRLYRVRPGDRLGRDEGVVVHIGPQQVEVRERLFVGGMWRERMTSLTLRKGVDREVKEDHEEADDVAGAGPAADAIAGGYPPSG</sequence>
<name>A0A7W2KX37_PSEPU</name>
<dbReference type="Pfam" id="PF04351">
    <property type="entry name" value="PilP"/>
    <property type="match status" value="1"/>
</dbReference>
<evidence type="ECO:0000313" key="3">
    <source>
        <dbReference type="Proteomes" id="UP000553948"/>
    </source>
</evidence>
<dbReference type="Proteomes" id="UP000553948">
    <property type="component" value="Unassembled WGS sequence"/>
</dbReference>
<dbReference type="GO" id="GO:0043107">
    <property type="term" value="P:type IV pilus-dependent motility"/>
    <property type="evidence" value="ECO:0007669"/>
    <property type="project" value="InterPro"/>
</dbReference>
<organism evidence="2 3">
    <name type="scientific">Pseudomonas putida</name>
    <name type="common">Arthrobacter siderocapsulatus</name>
    <dbReference type="NCBI Taxonomy" id="303"/>
    <lineage>
        <taxon>Bacteria</taxon>
        <taxon>Pseudomonadati</taxon>
        <taxon>Pseudomonadota</taxon>
        <taxon>Gammaproteobacteria</taxon>
        <taxon>Pseudomonadales</taxon>
        <taxon>Pseudomonadaceae</taxon>
        <taxon>Pseudomonas</taxon>
    </lineage>
</organism>
<dbReference type="InterPro" id="IPR007445">
    <property type="entry name" value="PilO"/>
</dbReference>
<dbReference type="AlphaFoldDB" id="A0A7W2KX37"/>
<dbReference type="InterPro" id="IPR014717">
    <property type="entry name" value="Transl_elong_EF1B/ribsomal_bS6"/>
</dbReference>
<evidence type="ECO:0000256" key="1">
    <source>
        <dbReference type="SAM" id="MobiDB-lite"/>
    </source>
</evidence>
<reference evidence="2 3" key="1">
    <citation type="submission" date="2020-07" db="EMBL/GenBank/DDBJ databases">
        <title>Diversity of carbapenemase encoding genes among Pseudomonas putida group clinical isolates in a tertiary Brazilian hospital.</title>
        <authorList>
            <person name="Alberto-Lei F."/>
            <person name="Nodari C.S."/>
            <person name="Streling A.P."/>
            <person name="Paulino J.T."/>
            <person name="Bessa-Neto F.O."/>
            <person name="Cayo R."/>
            <person name="Gales A.C."/>
        </authorList>
    </citation>
    <scope>NUCLEOTIDE SEQUENCE [LARGE SCALE GENOMIC DNA]</scope>
    <source>
        <strain evidence="2 3">12464</strain>
    </source>
</reference>
<dbReference type="Pfam" id="PF04350">
    <property type="entry name" value="PilO"/>
    <property type="match status" value="1"/>
</dbReference>
<accession>A0A7W2KX37</accession>
<dbReference type="GO" id="GO:0043683">
    <property type="term" value="P:type IV pilus assembly"/>
    <property type="evidence" value="ECO:0007669"/>
    <property type="project" value="InterPro"/>
</dbReference>
<evidence type="ECO:0000313" key="2">
    <source>
        <dbReference type="EMBL" id="MBA6114335.1"/>
    </source>
</evidence>
<dbReference type="RefSeq" id="WP_176512598.1">
    <property type="nucleotide sequence ID" value="NZ_CP060529.1"/>
</dbReference>
<dbReference type="Gene3D" id="3.30.70.60">
    <property type="match status" value="1"/>
</dbReference>
<feature type="region of interest" description="Disordered" evidence="1">
    <location>
        <begin position="308"/>
        <end position="338"/>
    </location>
</feature>
<gene>
    <name evidence="2" type="ORF">H4C47_01140</name>
</gene>
<dbReference type="InterPro" id="IPR007446">
    <property type="entry name" value="PilP"/>
</dbReference>
<feature type="compositionally biased region" description="Low complexity" evidence="1">
    <location>
        <begin position="320"/>
        <end position="338"/>
    </location>
</feature>
<proteinExistence type="predicted"/>
<comment type="caution">
    <text evidence="2">The sequence shown here is derived from an EMBL/GenBank/DDBJ whole genome shotgun (WGS) entry which is preliminary data.</text>
</comment>
<dbReference type="EMBL" id="JACGDG010000001">
    <property type="protein sequence ID" value="MBA6114335.1"/>
    <property type="molecule type" value="Genomic_DNA"/>
</dbReference>
<protein>
    <submittedName>
        <fullName evidence="2">Pilus assembly protein PilP</fullName>
    </submittedName>
</protein>
<dbReference type="Gene3D" id="2.30.30.830">
    <property type="match status" value="1"/>
</dbReference>